<dbReference type="SUPFAM" id="SSF53850">
    <property type="entry name" value="Periplasmic binding protein-like II"/>
    <property type="match status" value="1"/>
</dbReference>
<dbReference type="InterPro" id="IPR036388">
    <property type="entry name" value="WH-like_DNA-bd_sf"/>
</dbReference>
<dbReference type="Gene3D" id="3.40.190.10">
    <property type="entry name" value="Periplasmic binding protein-like II"/>
    <property type="match status" value="2"/>
</dbReference>
<name>A0ABQ3YAN6_9ACTN</name>
<feature type="domain" description="HTH lysR-type" evidence="5">
    <location>
        <begin position="5"/>
        <end position="62"/>
    </location>
</feature>
<dbReference type="Pfam" id="PF00126">
    <property type="entry name" value="HTH_1"/>
    <property type="match status" value="1"/>
</dbReference>
<protein>
    <recommendedName>
        <fullName evidence="5">HTH lysR-type domain-containing protein</fullName>
    </recommendedName>
</protein>
<dbReference type="PRINTS" id="PR00039">
    <property type="entry name" value="HTHLYSR"/>
</dbReference>
<dbReference type="Gene3D" id="1.10.10.10">
    <property type="entry name" value="Winged helix-like DNA-binding domain superfamily/Winged helix DNA-binding domain"/>
    <property type="match status" value="1"/>
</dbReference>
<keyword evidence="7" id="KW-1185">Reference proteome</keyword>
<dbReference type="InterPro" id="IPR000847">
    <property type="entry name" value="LysR_HTH_N"/>
</dbReference>
<dbReference type="PANTHER" id="PTHR30346">
    <property type="entry name" value="TRANSCRIPTIONAL DUAL REGULATOR HCAR-RELATED"/>
    <property type="match status" value="1"/>
</dbReference>
<evidence type="ECO:0000256" key="1">
    <source>
        <dbReference type="ARBA" id="ARBA00009437"/>
    </source>
</evidence>
<evidence type="ECO:0000256" key="2">
    <source>
        <dbReference type="ARBA" id="ARBA00023015"/>
    </source>
</evidence>
<keyword evidence="3" id="KW-0238">DNA-binding</keyword>
<sequence>MTTDLEPRLLRAFLAVAGEGHFGRAAQRLRLAQPALSRQIQQLERQLGVQLFRRTPAGAELTEAGRAVLPEARRALAQNERVVRAARGSRTITVAAPLPSPPGGLLAEAIRRLRERRPEVRVVVMDVDDDKQSAALAAGTIDAALSWGGAGSPAVRGEALVDEPSVVALAAGHPAARGDRISLGELAAEPLLFPVRERRHCWAKLDAAAEAALVELSPVPTAPAAVPDLVADGLGVSVVPASFRLGRYPDLRFVPVPGVCGRMSVLWRRDEAEPAILDFVAGCRAAAAVLVGRHPEVWQPPRPSFAGTAAA</sequence>
<comment type="caution">
    <text evidence="6">The sequence shown here is derived from an EMBL/GenBank/DDBJ whole genome shotgun (WGS) entry which is preliminary data.</text>
</comment>
<dbReference type="CDD" id="cd08414">
    <property type="entry name" value="PBP2_LTTR_aromatics_like"/>
    <property type="match status" value="1"/>
</dbReference>
<evidence type="ECO:0000259" key="5">
    <source>
        <dbReference type="PROSITE" id="PS50931"/>
    </source>
</evidence>
<evidence type="ECO:0000313" key="6">
    <source>
        <dbReference type="EMBL" id="GID77064.1"/>
    </source>
</evidence>
<dbReference type="EMBL" id="BOMI01000114">
    <property type="protein sequence ID" value="GID77064.1"/>
    <property type="molecule type" value="Genomic_DNA"/>
</dbReference>
<evidence type="ECO:0000313" key="7">
    <source>
        <dbReference type="Proteomes" id="UP000609879"/>
    </source>
</evidence>
<reference evidence="6 7" key="1">
    <citation type="submission" date="2021-01" db="EMBL/GenBank/DDBJ databases">
        <title>Whole genome shotgun sequence of Actinoplanes deccanensis NBRC 13994.</title>
        <authorList>
            <person name="Komaki H."/>
            <person name="Tamura T."/>
        </authorList>
    </citation>
    <scope>NUCLEOTIDE SEQUENCE [LARGE SCALE GENOMIC DNA]</scope>
    <source>
        <strain evidence="6 7">NBRC 13994</strain>
    </source>
</reference>
<dbReference type="InterPro" id="IPR005119">
    <property type="entry name" value="LysR_subst-bd"/>
</dbReference>
<dbReference type="RefSeq" id="WP_203770599.1">
    <property type="nucleotide sequence ID" value="NZ_BAAABO010000020.1"/>
</dbReference>
<evidence type="ECO:0000256" key="3">
    <source>
        <dbReference type="ARBA" id="ARBA00023125"/>
    </source>
</evidence>
<keyword evidence="2" id="KW-0805">Transcription regulation</keyword>
<dbReference type="Proteomes" id="UP000609879">
    <property type="component" value="Unassembled WGS sequence"/>
</dbReference>
<dbReference type="PANTHER" id="PTHR30346:SF17">
    <property type="entry name" value="LYSR FAMILY TRANSCRIPTIONAL REGULATOR"/>
    <property type="match status" value="1"/>
</dbReference>
<organism evidence="6 7">
    <name type="scientific">Paractinoplanes deccanensis</name>
    <dbReference type="NCBI Taxonomy" id="113561"/>
    <lineage>
        <taxon>Bacteria</taxon>
        <taxon>Bacillati</taxon>
        <taxon>Actinomycetota</taxon>
        <taxon>Actinomycetes</taxon>
        <taxon>Micromonosporales</taxon>
        <taxon>Micromonosporaceae</taxon>
        <taxon>Paractinoplanes</taxon>
    </lineage>
</organism>
<gene>
    <name evidence="6" type="ORF">Ade02nite_57050</name>
</gene>
<proteinExistence type="inferred from homology"/>
<dbReference type="InterPro" id="IPR036390">
    <property type="entry name" value="WH_DNA-bd_sf"/>
</dbReference>
<dbReference type="PROSITE" id="PS50931">
    <property type="entry name" value="HTH_LYSR"/>
    <property type="match status" value="1"/>
</dbReference>
<keyword evidence="4" id="KW-0804">Transcription</keyword>
<comment type="similarity">
    <text evidence="1">Belongs to the LysR transcriptional regulatory family.</text>
</comment>
<dbReference type="Pfam" id="PF03466">
    <property type="entry name" value="LysR_substrate"/>
    <property type="match status" value="1"/>
</dbReference>
<accession>A0ABQ3YAN6</accession>
<evidence type="ECO:0000256" key="4">
    <source>
        <dbReference type="ARBA" id="ARBA00023163"/>
    </source>
</evidence>
<dbReference type="SUPFAM" id="SSF46785">
    <property type="entry name" value="Winged helix' DNA-binding domain"/>
    <property type="match status" value="1"/>
</dbReference>